<feature type="region of interest" description="Disordered" evidence="1">
    <location>
        <begin position="167"/>
        <end position="204"/>
    </location>
</feature>
<dbReference type="AlphaFoldDB" id="A0A1L5NQY5"/>
<accession>A0A1L5NQY5</accession>
<dbReference type="Proteomes" id="UP000184749">
    <property type="component" value="Plasmid pRgalIE4872c"/>
</dbReference>
<organism evidence="2 3">
    <name type="scientific">Rhizobium gallicum</name>
    <dbReference type="NCBI Taxonomy" id="56730"/>
    <lineage>
        <taxon>Bacteria</taxon>
        <taxon>Pseudomonadati</taxon>
        <taxon>Pseudomonadota</taxon>
        <taxon>Alphaproteobacteria</taxon>
        <taxon>Hyphomicrobiales</taxon>
        <taxon>Rhizobiaceae</taxon>
        <taxon>Rhizobium/Agrobacterium group</taxon>
        <taxon>Rhizobium</taxon>
    </lineage>
</organism>
<feature type="compositionally biased region" description="Basic and acidic residues" evidence="1">
    <location>
        <begin position="181"/>
        <end position="194"/>
    </location>
</feature>
<proteinExistence type="predicted"/>
<evidence type="ECO:0000313" key="2">
    <source>
        <dbReference type="EMBL" id="APO70320.1"/>
    </source>
</evidence>
<dbReference type="EMBL" id="CP017104">
    <property type="protein sequence ID" value="APO70320.1"/>
    <property type="molecule type" value="Genomic_DNA"/>
</dbReference>
<gene>
    <name evidence="2" type="ORF">IE4872_PC00293</name>
</gene>
<keyword evidence="2" id="KW-0614">Plasmid</keyword>
<sequence>MTFRACQKSIFFGAASRGADGCDGALLPRITLDRFRPSTADTKLLSLATREIQKSCQLRTETRKVFPYLFNGLVRLHQQAGRTILCRGFDKLGSAASSCVPINRRSEAFERLGRWLARDLEAGASGRASGGLFAAGINIQKAEKSPHEEQPRMTRIVGVINYGSVHVGSDSARPSGDDAVGEEHRDRDRIRAMPDRVAGTTRQLQDSSFASLRFD</sequence>
<evidence type="ECO:0000313" key="3">
    <source>
        <dbReference type="Proteomes" id="UP000184749"/>
    </source>
</evidence>
<evidence type="ECO:0000256" key="1">
    <source>
        <dbReference type="SAM" id="MobiDB-lite"/>
    </source>
</evidence>
<protein>
    <submittedName>
        <fullName evidence="2">Uncharacterized protein</fullName>
    </submittedName>
</protein>
<name>A0A1L5NQY5_9HYPH</name>
<geneLocation type="plasmid" evidence="3">
    <name>prgalie4872c</name>
</geneLocation>
<reference evidence="2 3" key="1">
    <citation type="submission" date="2016-09" db="EMBL/GenBank/DDBJ databases">
        <title>The complete genome sequences of Rhizobium gallicum, symbiovars gallicum and phaseoli, symbionts associated to common bean (Phaseolus vulgaris).</title>
        <authorList>
            <person name="Bustos P."/>
            <person name="Santamaria R.I."/>
            <person name="Perez-Carrascal O.M."/>
            <person name="Juarez S."/>
            <person name="Lozano L."/>
            <person name="Martinez-Flores I."/>
            <person name="Martinez-Romero E."/>
            <person name="Cevallos M."/>
            <person name="Romero D."/>
            <person name="Davila G."/>
            <person name="Gonzalez V."/>
        </authorList>
    </citation>
    <scope>NUCLEOTIDE SEQUENCE [LARGE SCALE GENOMIC DNA]</scope>
    <source>
        <strain evidence="2 3">IE4872</strain>
        <plasmid evidence="3">prgalie4872c</plasmid>
    </source>
</reference>